<dbReference type="SUPFAM" id="SSF51064">
    <property type="entry name" value="Head domain of nucleotide exchange factor GrpE"/>
    <property type="match status" value="1"/>
</dbReference>
<dbReference type="Gene3D" id="2.30.22.10">
    <property type="entry name" value="Head domain of nucleotide exchange factor GrpE"/>
    <property type="match status" value="1"/>
</dbReference>
<feature type="compositionally biased region" description="Basic and acidic residues" evidence="7">
    <location>
        <begin position="48"/>
        <end position="62"/>
    </location>
</feature>
<comment type="subcellular location">
    <subcellularLocation>
        <location evidence="4">Cytoplasm</location>
    </subcellularLocation>
</comment>
<sequence length="250" mass="27267">MRASSRLWIIQPRSSAALSGDGGLATLRSVRPPHQTQTPSDSDDTRDDNERAMSEEQNKPAEAEVEQSEAVQDKDTDAAGAGERVAQLEAEVASLKDQLLRQMAEVENTRRRAQRDREDASKFAVSSFAKELVTVADNLRRALEAVPAEGREGDERLKGLAVGVEATERQLFAAFERAGIKKIDPTGELFDPNFHQVMFEIENTGKPAGTVVQVLQPGYTIHGRLLREAMVGVAKAGPHEMGGQHVDTKA</sequence>
<dbReference type="EMBL" id="JAUJFI010000006">
    <property type="protein sequence ID" value="MDQ2101657.1"/>
    <property type="molecule type" value="Genomic_DNA"/>
</dbReference>
<gene>
    <name evidence="4 8" type="primary">grpE</name>
    <name evidence="8" type="ORF">QSG27_03005</name>
</gene>
<evidence type="ECO:0000313" key="8">
    <source>
        <dbReference type="EMBL" id="MDQ2101657.1"/>
    </source>
</evidence>
<evidence type="ECO:0000256" key="1">
    <source>
        <dbReference type="ARBA" id="ARBA00009054"/>
    </source>
</evidence>
<dbReference type="NCBIfam" id="NF010738">
    <property type="entry name" value="PRK14140.1"/>
    <property type="match status" value="1"/>
</dbReference>
<evidence type="ECO:0000256" key="2">
    <source>
        <dbReference type="ARBA" id="ARBA00023016"/>
    </source>
</evidence>
<dbReference type="CDD" id="cd00446">
    <property type="entry name" value="GrpE"/>
    <property type="match status" value="1"/>
</dbReference>
<keyword evidence="4" id="KW-0963">Cytoplasm</keyword>
<organism evidence="8 9">
    <name type="scientific">Azospirillum isscasi</name>
    <dbReference type="NCBI Taxonomy" id="3053926"/>
    <lineage>
        <taxon>Bacteria</taxon>
        <taxon>Pseudomonadati</taxon>
        <taxon>Pseudomonadota</taxon>
        <taxon>Alphaproteobacteria</taxon>
        <taxon>Rhodospirillales</taxon>
        <taxon>Azospirillaceae</taxon>
        <taxon>Azospirillum</taxon>
    </lineage>
</organism>
<accession>A0ABU0WC40</accession>
<dbReference type="Proteomes" id="UP001227317">
    <property type="component" value="Unassembled WGS sequence"/>
</dbReference>
<dbReference type="HAMAP" id="MF_01151">
    <property type="entry name" value="GrpE"/>
    <property type="match status" value="1"/>
</dbReference>
<dbReference type="InterPro" id="IPR009012">
    <property type="entry name" value="GrpE_head"/>
</dbReference>
<evidence type="ECO:0000256" key="7">
    <source>
        <dbReference type="SAM" id="MobiDB-lite"/>
    </source>
</evidence>
<dbReference type="Pfam" id="PF01025">
    <property type="entry name" value="GrpE"/>
    <property type="match status" value="1"/>
</dbReference>
<dbReference type="PROSITE" id="PS01071">
    <property type="entry name" value="GRPE"/>
    <property type="match status" value="1"/>
</dbReference>
<dbReference type="PRINTS" id="PR00773">
    <property type="entry name" value="GRPEPROTEIN"/>
</dbReference>
<feature type="region of interest" description="Disordered" evidence="7">
    <location>
        <begin position="1"/>
        <end position="79"/>
    </location>
</feature>
<dbReference type="InterPro" id="IPR000740">
    <property type="entry name" value="GrpE"/>
</dbReference>
<evidence type="ECO:0000256" key="4">
    <source>
        <dbReference type="HAMAP-Rule" id="MF_01151"/>
    </source>
</evidence>
<protein>
    <recommendedName>
        <fullName evidence="4 5">Protein GrpE</fullName>
    </recommendedName>
    <alternativeName>
        <fullName evidence="4">HSP-70 cofactor</fullName>
    </alternativeName>
</protein>
<evidence type="ECO:0000313" key="9">
    <source>
        <dbReference type="Proteomes" id="UP001227317"/>
    </source>
</evidence>
<dbReference type="InterPro" id="IPR013805">
    <property type="entry name" value="GrpE_CC"/>
</dbReference>
<dbReference type="SUPFAM" id="SSF58014">
    <property type="entry name" value="Coiled-coil domain of nucleotide exchange factor GrpE"/>
    <property type="match status" value="1"/>
</dbReference>
<keyword evidence="2 4" id="KW-0346">Stress response</keyword>
<keyword evidence="3 4" id="KW-0143">Chaperone</keyword>
<evidence type="ECO:0000256" key="3">
    <source>
        <dbReference type="ARBA" id="ARBA00023186"/>
    </source>
</evidence>
<name>A0ABU0WC40_9PROT</name>
<evidence type="ECO:0000256" key="5">
    <source>
        <dbReference type="RuleBase" id="RU000639"/>
    </source>
</evidence>
<dbReference type="NCBIfam" id="NF010748">
    <property type="entry name" value="PRK14150.1"/>
    <property type="match status" value="1"/>
</dbReference>
<evidence type="ECO:0000256" key="6">
    <source>
        <dbReference type="RuleBase" id="RU004478"/>
    </source>
</evidence>
<dbReference type="PANTHER" id="PTHR21237:SF23">
    <property type="entry name" value="GRPE PROTEIN HOMOLOG, MITOCHONDRIAL"/>
    <property type="match status" value="1"/>
</dbReference>
<dbReference type="NCBIfam" id="NF010739">
    <property type="entry name" value="PRK14141.1"/>
    <property type="match status" value="1"/>
</dbReference>
<proteinExistence type="inferred from homology"/>
<comment type="similarity">
    <text evidence="1 4 6">Belongs to the GrpE family.</text>
</comment>
<dbReference type="Gene3D" id="3.90.20.20">
    <property type="match status" value="1"/>
</dbReference>
<dbReference type="PANTHER" id="PTHR21237">
    <property type="entry name" value="GRPE PROTEIN"/>
    <property type="match status" value="1"/>
</dbReference>
<reference evidence="8 9" key="1">
    <citation type="submission" date="2023-06" db="EMBL/GenBank/DDBJ databases">
        <title>Azospirillum isscasensis sp.nov, a bacterium isolated from rhizosphere soil of rice.</title>
        <authorList>
            <person name="Wang H."/>
        </authorList>
    </citation>
    <scope>NUCLEOTIDE SEQUENCE [LARGE SCALE GENOMIC DNA]</scope>
    <source>
        <strain evidence="8 9">C340-1</strain>
    </source>
</reference>
<comment type="subunit">
    <text evidence="4">Homodimer.</text>
</comment>
<comment type="function">
    <text evidence="4 5">Participates actively in the response to hyperosmotic and heat shock by preventing the aggregation of stress-denatured proteins, in association with DnaK and GrpE. It is the nucleotide exchange factor for DnaK and may function as a thermosensor. Unfolded proteins bind initially to DnaJ; upon interaction with the DnaJ-bound protein, DnaK hydrolyzes its bound ATP, resulting in the formation of a stable complex. GrpE releases ADP from DnaK; ATP binding to DnaK triggers the release of the substrate protein, thus completing the reaction cycle. Several rounds of ATP-dependent interactions between DnaJ, DnaK and GrpE are required for fully efficient folding.</text>
</comment>
<comment type="caution">
    <text evidence="8">The sequence shown here is derived from an EMBL/GenBank/DDBJ whole genome shotgun (WGS) entry which is preliminary data.</text>
</comment>
<keyword evidence="9" id="KW-1185">Reference proteome</keyword>